<name>A0AAW1Q8I9_9CHLO</name>
<dbReference type="AlphaFoldDB" id="A0AAW1Q8I9"/>
<gene>
    <name evidence="2" type="ORF">WJX74_007532</name>
</gene>
<dbReference type="PANTHER" id="PTHR14614:SF132">
    <property type="entry name" value="PROTEIN-LYSINE METHYLTRANSFERASE C42C1.13"/>
    <property type="match status" value="1"/>
</dbReference>
<accession>A0AAW1Q8I9</accession>
<evidence type="ECO:0000256" key="1">
    <source>
        <dbReference type="SAM" id="MobiDB-lite"/>
    </source>
</evidence>
<dbReference type="Gene3D" id="3.40.50.150">
    <property type="entry name" value="Vaccinia Virus protein VP39"/>
    <property type="match status" value="1"/>
</dbReference>
<dbReference type="PANTHER" id="PTHR14614">
    <property type="entry name" value="HEPATOCELLULAR CARCINOMA-ASSOCIATED ANTIGEN"/>
    <property type="match status" value="1"/>
</dbReference>
<organism evidence="2 3">
    <name type="scientific">Apatococcus lobatus</name>
    <dbReference type="NCBI Taxonomy" id="904363"/>
    <lineage>
        <taxon>Eukaryota</taxon>
        <taxon>Viridiplantae</taxon>
        <taxon>Chlorophyta</taxon>
        <taxon>core chlorophytes</taxon>
        <taxon>Trebouxiophyceae</taxon>
        <taxon>Chlorellales</taxon>
        <taxon>Chlorellaceae</taxon>
        <taxon>Apatococcus</taxon>
    </lineage>
</organism>
<proteinExistence type="predicted"/>
<reference evidence="2 3" key="1">
    <citation type="journal article" date="2024" name="Nat. Commun.">
        <title>Phylogenomics reveals the evolutionary origins of lichenization in chlorophyte algae.</title>
        <authorList>
            <person name="Puginier C."/>
            <person name="Libourel C."/>
            <person name="Otte J."/>
            <person name="Skaloud P."/>
            <person name="Haon M."/>
            <person name="Grisel S."/>
            <person name="Petersen M."/>
            <person name="Berrin J.G."/>
            <person name="Delaux P.M."/>
            <person name="Dal Grande F."/>
            <person name="Keller J."/>
        </authorList>
    </citation>
    <scope>NUCLEOTIDE SEQUENCE [LARGE SCALE GENOMIC DNA]</scope>
    <source>
        <strain evidence="2 3">SAG 2145</strain>
    </source>
</reference>
<sequence>MERWAELPEVEPPEGADQGDSIGPVSTNGNIFTYIGAGSCCLRLDILTDQQKGIAFQLWPSSLLLCKYAEALHAQHPGYWKGKKVLELGCGVGLLGLVFAALGADVILTDLLHAKDLVEANIRNNCCALGINGGRASFNELAWGQTNVERLQLPNELLIIAADVVYHQELFKPLSLTLAALGQRNAHVLLAHTRRWKHDTRFFKMMRKLFSMRDMTSEIDEDASEYASNSMGRARLFQLFPITSSPSEAKA</sequence>
<dbReference type="Pfam" id="PF10294">
    <property type="entry name" value="Methyltransf_16"/>
    <property type="match status" value="1"/>
</dbReference>
<evidence type="ECO:0000313" key="2">
    <source>
        <dbReference type="EMBL" id="KAK9818643.1"/>
    </source>
</evidence>
<dbReference type="InterPro" id="IPR019410">
    <property type="entry name" value="Methyltransf_16"/>
</dbReference>
<dbReference type="Proteomes" id="UP001438707">
    <property type="component" value="Unassembled WGS sequence"/>
</dbReference>
<dbReference type="EMBL" id="JALJOS010000058">
    <property type="protein sequence ID" value="KAK9818643.1"/>
    <property type="molecule type" value="Genomic_DNA"/>
</dbReference>
<dbReference type="InterPro" id="IPR029063">
    <property type="entry name" value="SAM-dependent_MTases_sf"/>
</dbReference>
<keyword evidence="3" id="KW-1185">Reference proteome</keyword>
<comment type="caution">
    <text evidence="2">The sequence shown here is derived from an EMBL/GenBank/DDBJ whole genome shotgun (WGS) entry which is preliminary data.</text>
</comment>
<protein>
    <submittedName>
        <fullName evidence="2">Uncharacterized protein</fullName>
    </submittedName>
</protein>
<evidence type="ECO:0000313" key="3">
    <source>
        <dbReference type="Proteomes" id="UP001438707"/>
    </source>
</evidence>
<feature type="region of interest" description="Disordered" evidence="1">
    <location>
        <begin position="1"/>
        <end position="24"/>
    </location>
</feature>
<dbReference type="SUPFAM" id="SSF53335">
    <property type="entry name" value="S-adenosyl-L-methionine-dependent methyltransferases"/>
    <property type="match status" value="1"/>
</dbReference>